<dbReference type="GeneID" id="40329637"/>
<protein>
    <submittedName>
        <fullName evidence="3">Trans-sialidase</fullName>
    </submittedName>
</protein>
<dbReference type="AlphaFoldDB" id="A0A3R7KCH0"/>
<dbReference type="RefSeq" id="XP_029237689.1">
    <property type="nucleotide sequence ID" value="XM_029382577.1"/>
</dbReference>
<feature type="domain" description="Trans-sialidase C-terminal" evidence="2">
    <location>
        <begin position="1"/>
        <end position="130"/>
    </location>
</feature>
<dbReference type="EMBL" id="MKGL01000186">
    <property type="protein sequence ID" value="RNF03720.1"/>
    <property type="molecule type" value="Genomic_DNA"/>
</dbReference>
<accession>A0A3R7KCH0</accession>
<evidence type="ECO:0000313" key="3">
    <source>
        <dbReference type="EMBL" id="RNF03720.1"/>
    </source>
</evidence>
<dbReference type="Proteomes" id="UP000283634">
    <property type="component" value="Unassembled WGS sequence"/>
</dbReference>
<evidence type="ECO:0000256" key="1">
    <source>
        <dbReference type="SAM" id="MobiDB-lite"/>
    </source>
</evidence>
<organism evidence="3 4">
    <name type="scientific">Trypanosoma rangeli</name>
    <dbReference type="NCBI Taxonomy" id="5698"/>
    <lineage>
        <taxon>Eukaryota</taxon>
        <taxon>Discoba</taxon>
        <taxon>Euglenozoa</taxon>
        <taxon>Kinetoplastea</taxon>
        <taxon>Metakinetoplastina</taxon>
        <taxon>Trypanosomatida</taxon>
        <taxon>Trypanosomatidae</taxon>
        <taxon>Trypanosoma</taxon>
        <taxon>Herpetosoma</taxon>
    </lineage>
</organism>
<sequence>MINAVPETEGTVPLMGVRMNDNASTVLVGLFYTKDKKWSFKLDNVDAEVEDDDDFKWTINKTYQVVVKMNTNEWYVHVDGMKIYNGECGGTLFNSHRISHFYFGGDSAAEGRTTSHDVTVTNVLLYNKLLVCEEIEEPNAGKFTFPQPAAEEPVVEPHVFQPLSDAVQGPKDAHIGDQAYDGGVVYEGDADARDNPPATAVPPPPPSGAAQQQVAAAQLAIRALLTRRKVCGLSMAGRCRVVRTEKLQRSKQTITQQVPLYQALAPQQAELQTPVGSKCLAPEQRPLHLKRRWPQAAALLQTMTPGRLSRRTQATFLRLAQLSCLMET</sequence>
<feature type="region of interest" description="Disordered" evidence="1">
    <location>
        <begin position="186"/>
        <end position="210"/>
    </location>
</feature>
<dbReference type="InterPro" id="IPR055239">
    <property type="entry name" value="TS_C"/>
</dbReference>
<dbReference type="SUPFAM" id="SSF49899">
    <property type="entry name" value="Concanavalin A-like lectins/glucanases"/>
    <property type="match status" value="1"/>
</dbReference>
<keyword evidence="4" id="KW-1185">Reference proteome</keyword>
<dbReference type="Gene3D" id="2.60.120.200">
    <property type="match status" value="1"/>
</dbReference>
<gene>
    <name evidence="3" type="ORF">TraAM80_05704</name>
</gene>
<evidence type="ECO:0000313" key="4">
    <source>
        <dbReference type="Proteomes" id="UP000283634"/>
    </source>
</evidence>
<evidence type="ECO:0000259" key="2">
    <source>
        <dbReference type="Pfam" id="PF22925"/>
    </source>
</evidence>
<proteinExistence type="predicted"/>
<name>A0A3R7KCH0_TRYRA</name>
<dbReference type="InterPro" id="IPR013320">
    <property type="entry name" value="ConA-like_dom_sf"/>
</dbReference>
<feature type="non-terminal residue" evidence="3">
    <location>
        <position position="328"/>
    </location>
</feature>
<comment type="caution">
    <text evidence="3">The sequence shown here is derived from an EMBL/GenBank/DDBJ whole genome shotgun (WGS) entry which is preliminary data.</text>
</comment>
<dbReference type="OrthoDB" id="248615at2759"/>
<dbReference type="VEuPathDB" id="TriTrypDB:TRSC58_06846"/>
<reference evidence="3 4" key="1">
    <citation type="journal article" date="2018" name="BMC Genomics">
        <title>Genomic comparison of Trypanosoma conorhini and Trypanosoma rangeli to Trypanosoma cruzi strains of high and low virulence.</title>
        <authorList>
            <person name="Bradwell K.R."/>
            <person name="Koparde V.N."/>
            <person name="Matveyev A.V."/>
            <person name="Serrano M.G."/>
            <person name="Alves J.M."/>
            <person name="Parikh H."/>
            <person name="Huang B."/>
            <person name="Lee V."/>
            <person name="Espinosa-Alvarez O."/>
            <person name="Ortiz P.A."/>
            <person name="Costa-Martins A.G."/>
            <person name="Teixeira M.M."/>
            <person name="Buck G.A."/>
        </authorList>
    </citation>
    <scope>NUCLEOTIDE SEQUENCE [LARGE SCALE GENOMIC DNA]</scope>
    <source>
        <strain evidence="3 4">AM80</strain>
    </source>
</reference>
<dbReference type="Pfam" id="PF22925">
    <property type="entry name" value="TS_C"/>
    <property type="match status" value="1"/>
</dbReference>